<dbReference type="eggNOG" id="COG1378">
    <property type="taxonomic scope" value="Bacteria"/>
</dbReference>
<dbReference type="STRING" id="553973.CLOHYLEM_06798"/>
<comment type="caution">
    <text evidence="2">The sequence shown here is derived from an EMBL/GenBank/DDBJ whole genome shotgun (WGS) entry which is preliminary data.</text>
</comment>
<dbReference type="SUPFAM" id="SSF46785">
    <property type="entry name" value="Winged helix' DNA-binding domain"/>
    <property type="match status" value="1"/>
</dbReference>
<dbReference type="EMBL" id="ABYI02000031">
    <property type="protein sequence ID" value="EEG73144.1"/>
    <property type="molecule type" value="Genomic_DNA"/>
</dbReference>
<reference evidence="2" key="2">
    <citation type="submission" date="2013-06" db="EMBL/GenBank/DDBJ databases">
        <title>Draft genome sequence of Clostridium hylemonae (DSM 15053).</title>
        <authorList>
            <person name="Sudarsanam P."/>
            <person name="Ley R."/>
            <person name="Guruge J."/>
            <person name="Turnbaugh P.J."/>
            <person name="Mahowald M."/>
            <person name="Liep D."/>
            <person name="Gordon J."/>
        </authorList>
    </citation>
    <scope>NUCLEOTIDE SEQUENCE</scope>
    <source>
        <strain evidence="2">DSM 15053</strain>
    </source>
</reference>
<dbReference type="InterPro" id="IPR036388">
    <property type="entry name" value="WH-like_DNA-bd_sf"/>
</dbReference>
<dbReference type="Proteomes" id="UP000004893">
    <property type="component" value="Unassembled WGS sequence"/>
</dbReference>
<dbReference type="PANTHER" id="PTHR34293">
    <property type="entry name" value="HTH-TYPE TRANSCRIPTIONAL REGULATOR TRMBL2"/>
    <property type="match status" value="1"/>
</dbReference>
<accession>C0C3Y6</accession>
<evidence type="ECO:0000313" key="2">
    <source>
        <dbReference type="EMBL" id="EEG73144.1"/>
    </source>
</evidence>
<dbReference type="AlphaFoldDB" id="C0C3Y6"/>
<dbReference type="HOGENOM" id="CLU_072493_1_0_9"/>
<keyword evidence="3" id="KW-1185">Reference proteome</keyword>
<evidence type="ECO:0000259" key="1">
    <source>
        <dbReference type="Pfam" id="PF01978"/>
    </source>
</evidence>
<dbReference type="Gene3D" id="1.10.10.10">
    <property type="entry name" value="Winged helix-like DNA-binding domain superfamily/Winged helix DNA-binding domain"/>
    <property type="match status" value="1"/>
</dbReference>
<dbReference type="InterPro" id="IPR036390">
    <property type="entry name" value="WH_DNA-bd_sf"/>
</dbReference>
<name>C0C3Y6_9FIRM</name>
<gene>
    <name evidence="2" type="ORF">CLOHYLEM_06798</name>
</gene>
<reference evidence="2" key="1">
    <citation type="submission" date="2009-02" db="EMBL/GenBank/DDBJ databases">
        <authorList>
            <person name="Fulton L."/>
            <person name="Clifton S."/>
            <person name="Fulton B."/>
            <person name="Xu J."/>
            <person name="Minx P."/>
            <person name="Pepin K.H."/>
            <person name="Johnson M."/>
            <person name="Bhonagiri V."/>
            <person name="Nash W.E."/>
            <person name="Mardis E.R."/>
            <person name="Wilson R.K."/>
        </authorList>
    </citation>
    <scope>NUCLEOTIDE SEQUENCE [LARGE SCALE GENOMIC DNA]</scope>
    <source>
        <strain evidence="2">DSM 15053</strain>
    </source>
</reference>
<dbReference type="CDD" id="cd09124">
    <property type="entry name" value="PLDc_like_TrmB_middle"/>
    <property type="match status" value="1"/>
</dbReference>
<sequence length="243" mass="27612">MKDKMMESTTFVERLLEFGLTRQEAAIYQCLLGEGKTTGYEVAKLIGISRSNAYNSLASLTEKGGAYLVEEGTTRKYVPVPLREFCKNHLRMLEESRNWLISHLPTEKSSAEGYITIEGARHILDKMKNLLAQAESRVYISCTRNYLLLFVRELEDLVAARRKVVIITDRPVHLANVKVYLGEDRGMQIGLITDSKYVLTGEYGEGSLNTCLYSGQKNFVELYKRALGNEIKLLALREENRES</sequence>
<dbReference type="InterPro" id="IPR051797">
    <property type="entry name" value="TrmB-like"/>
</dbReference>
<dbReference type="PANTHER" id="PTHR34293:SF1">
    <property type="entry name" value="HTH-TYPE TRANSCRIPTIONAL REGULATOR TRMBL2"/>
    <property type="match status" value="1"/>
</dbReference>
<dbReference type="InterPro" id="IPR002831">
    <property type="entry name" value="Tscrpt_reg_TrmB_N"/>
</dbReference>
<evidence type="ECO:0000313" key="3">
    <source>
        <dbReference type="Proteomes" id="UP000004893"/>
    </source>
</evidence>
<proteinExistence type="predicted"/>
<organism evidence="2 3">
    <name type="scientific">[Clostridium] hylemonae DSM 15053</name>
    <dbReference type="NCBI Taxonomy" id="553973"/>
    <lineage>
        <taxon>Bacteria</taxon>
        <taxon>Bacillati</taxon>
        <taxon>Bacillota</taxon>
        <taxon>Clostridia</taxon>
        <taxon>Lachnospirales</taxon>
        <taxon>Lachnospiraceae</taxon>
    </lineage>
</organism>
<feature type="domain" description="Transcription regulator TrmB N-terminal" evidence="1">
    <location>
        <begin position="17"/>
        <end position="82"/>
    </location>
</feature>
<dbReference type="Pfam" id="PF01978">
    <property type="entry name" value="TrmB"/>
    <property type="match status" value="1"/>
</dbReference>
<protein>
    <submittedName>
        <fullName evidence="2">Sugar-specific transcriptional regulator, TrmB family</fullName>
    </submittedName>
</protein>